<reference evidence="1 2" key="1">
    <citation type="submission" date="2016-01" db="EMBL/GenBank/DDBJ databases">
        <title>Draft Genome Sequences of Seven Thermophilic Sporeformers Isolated from Foods.</title>
        <authorList>
            <person name="Berendsen E.M."/>
            <person name="Wells-Bennik M.H."/>
            <person name="Krawcyk A.O."/>
            <person name="De Jong A."/>
            <person name="Holsappel S."/>
            <person name="Eijlander R.T."/>
            <person name="Kuipers O.P."/>
        </authorList>
    </citation>
    <scope>NUCLEOTIDE SEQUENCE [LARGE SCALE GENOMIC DNA]</scope>
    <source>
        <strain evidence="1 2">B4110</strain>
    </source>
</reference>
<dbReference type="InterPro" id="IPR011964">
    <property type="entry name" value="YVTN_b-propeller_repeat"/>
</dbReference>
<protein>
    <submittedName>
        <fullName evidence="1">Uncharacterized protein</fullName>
    </submittedName>
</protein>
<accession>A0A150N6Q6</accession>
<dbReference type="Proteomes" id="UP000075324">
    <property type="component" value="Unassembled WGS sequence"/>
</dbReference>
<dbReference type="PATRIC" id="fig|153151.4.peg.514"/>
<dbReference type="EMBL" id="LQYW01000014">
    <property type="protein sequence ID" value="KYD32427.1"/>
    <property type="molecule type" value="Genomic_DNA"/>
</dbReference>
<name>A0A150N6Q6_9BACL</name>
<dbReference type="InterPro" id="IPR011048">
    <property type="entry name" value="Haem_d1_sf"/>
</dbReference>
<organism evidence="1 2">
    <name type="scientific">Parageobacillus toebii</name>
    <dbReference type="NCBI Taxonomy" id="153151"/>
    <lineage>
        <taxon>Bacteria</taxon>
        <taxon>Bacillati</taxon>
        <taxon>Bacillota</taxon>
        <taxon>Bacilli</taxon>
        <taxon>Bacillales</taxon>
        <taxon>Anoxybacillaceae</taxon>
        <taxon>Parageobacillus</taxon>
    </lineage>
</organism>
<dbReference type="InterPro" id="IPR051200">
    <property type="entry name" value="Host-pathogen_enzymatic-act"/>
</dbReference>
<dbReference type="PANTHER" id="PTHR47197">
    <property type="entry name" value="PROTEIN NIRF"/>
    <property type="match status" value="1"/>
</dbReference>
<gene>
    <name evidence="1" type="ORF">B4110_2049</name>
</gene>
<dbReference type="NCBIfam" id="TIGR02276">
    <property type="entry name" value="beta_rpt_yvtn"/>
    <property type="match status" value="1"/>
</dbReference>
<dbReference type="PANTHER" id="PTHR47197:SF3">
    <property type="entry name" value="DIHYDRO-HEME D1 DEHYDROGENASE"/>
    <property type="match status" value="1"/>
</dbReference>
<comment type="caution">
    <text evidence="1">The sequence shown here is derived from an EMBL/GenBank/DDBJ whole genome shotgun (WGS) entry which is preliminary data.</text>
</comment>
<sequence length="335" mass="37400">MRAICVLLAVLGMFFIHGCERETFPAVPKRLEVLISVNVNDESVTFFDLQTGRKVAEWNLQKPIKGAVLLRDDRTLLLYGNELDRVYLYDMRTGEAKREWKTGKGIVGALVSNKGNTVFLADERQKALRVFDLKGKEKAKIEVGNKPLTLLQNKAGTTIYVIDFHNTKAYAVDVDKRRVIRTFSVPKFAFGGLLRDGRQELWIGGHGSGSTVETNIRIYSIKTGALIKLMKAPSMPVSFVETNEGIFALSHGSNILRKWDDSGNLKASVTIGANPFIMIGANERLYIASYDSNEIYVVDQRTMKIIARWKTGKGPFQLLIRKGNDGGKENGLNRG</sequence>
<proteinExistence type="predicted"/>
<dbReference type="InterPro" id="IPR015943">
    <property type="entry name" value="WD40/YVTN_repeat-like_dom_sf"/>
</dbReference>
<evidence type="ECO:0000313" key="2">
    <source>
        <dbReference type="Proteomes" id="UP000075324"/>
    </source>
</evidence>
<dbReference type="SUPFAM" id="SSF51004">
    <property type="entry name" value="C-terminal (heme d1) domain of cytochrome cd1-nitrite reductase"/>
    <property type="match status" value="1"/>
</dbReference>
<dbReference type="RefSeq" id="WP_015864096.1">
    <property type="nucleotide sequence ID" value="NZ_LQYW01000014.1"/>
</dbReference>
<dbReference type="AlphaFoldDB" id="A0A150N6Q6"/>
<dbReference type="Gene3D" id="2.130.10.10">
    <property type="entry name" value="YVTN repeat-like/Quinoprotein amine dehydrogenase"/>
    <property type="match status" value="2"/>
</dbReference>
<evidence type="ECO:0000313" key="1">
    <source>
        <dbReference type="EMBL" id="KYD32427.1"/>
    </source>
</evidence>